<evidence type="ECO:0000313" key="2">
    <source>
        <dbReference type="EMBL" id="ACY47268.1"/>
    </source>
</evidence>
<name>D0ME44_RHOM4</name>
<keyword evidence="3" id="KW-1185">Reference proteome</keyword>
<dbReference type="EMBL" id="CP001807">
    <property type="protein sequence ID" value="ACY47268.1"/>
    <property type="molecule type" value="Genomic_DNA"/>
</dbReference>
<dbReference type="Proteomes" id="UP000002221">
    <property type="component" value="Chromosome"/>
</dbReference>
<organism evidence="2 3">
    <name type="scientific">Rhodothermus marinus (strain ATCC 43812 / DSM 4252 / R-10)</name>
    <name type="common">Rhodothermus obamensis</name>
    <dbReference type="NCBI Taxonomy" id="518766"/>
    <lineage>
        <taxon>Bacteria</taxon>
        <taxon>Pseudomonadati</taxon>
        <taxon>Rhodothermota</taxon>
        <taxon>Rhodothermia</taxon>
        <taxon>Rhodothermales</taxon>
        <taxon>Rhodothermaceae</taxon>
        <taxon>Rhodothermus</taxon>
    </lineage>
</organism>
<evidence type="ECO:0000256" key="1">
    <source>
        <dbReference type="SAM" id="SignalP"/>
    </source>
</evidence>
<dbReference type="OrthoDB" id="14196at2"/>
<sequence length="588" mass="66947">MKRLMLIALGLTVLVPAIAWAQPKRVPLARVGETVIDRATFLQRYENAVWIGKERSGVSIVPKHAFLLALIAEELLAQEGERRGLDQERPVRPILEEIERMLVLDALYRTEVQEPIRLTEAEIDSVARLRLAPVTFAYLTIGDSARAWHLQRRVRQAPDPIAAFDSLQQVLGQAGQLRTARWGELYEPLETFLYAGATPGQVGPPVSVDSLYYLVQLRDRATPALITPETWQQARYEAGRILQERRERARFTDFMRRFGAGKTAQVNDTLFYRLADAIRTRLTLRQAQQERQNRPRYPVALLESDWEALRLELTDALDAPLIEAPTFTRALGYVLDRLAFRGFELRSERQAVPHRLRALLWEIIAEEFLLEEGYARGLDRRLDVQQDLTMWRKAYLARGMRKVLVDSLRQVWRGQLWLVNLCRATLSTREAATRLQQHWAQTSGSCEADGTPVDTTGYRLAPTLGPVGALAVSAVPGAVLGPLAESCLPESVPCWRVYRLLDRRRPDDPEAAFQEAAREEVNAYIARLAEQRGVTIDLEALEATRVTPLNMVLVRLLGFGHRLLAVPTVYPLIEWFDRMDKRRLYAPL</sequence>
<dbReference type="RefSeq" id="WP_012842880.1">
    <property type="nucleotide sequence ID" value="NC_013501.1"/>
</dbReference>
<accession>D0ME44</accession>
<dbReference type="KEGG" id="rmr:Rmar_0364"/>
<dbReference type="HOGENOM" id="CLU_432628_0_0_10"/>
<feature type="chain" id="PRO_5003011260" description="PpiC domain-containing protein" evidence="1">
    <location>
        <begin position="22"/>
        <end position="588"/>
    </location>
</feature>
<reference evidence="2 3" key="1">
    <citation type="journal article" date="2009" name="Stand. Genomic Sci.">
        <title>Complete genome sequence of Rhodothermus marinus type strain (R-10).</title>
        <authorList>
            <person name="Nolan M."/>
            <person name="Tindall B.J."/>
            <person name="Pomrenke H."/>
            <person name="Lapidus A."/>
            <person name="Copeland A."/>
            <person name="Glavina Del Rio T."/>
            <person name="Lucas S."/>
            <person name="Chen F."/>
            <person name="Tice H."/>
            <person name="Cheng J.F."/>
            <person name="Saunders E."/>
            <person name="Han C."/>
            <person name="Bruce D."/>
            <person name="Goodwin L."/>
            <person name="Chain P."/>
            <person name="Pitluck S."/>
            <person name="Ovchinikova G."/>
            <person name="Pati A."/>
            <person name="Ivanova N."/>
            <person name="Mavromatis K."/>
            <person name="Chen A."/>
            <person name="Palaniappan K."/>
            <person name="Land M."/>
            <person name="Hauser L."/>
            <person name="Chang Y.J."/>
            <person name="Jeffries C.D."/>
            <person name="Brettin T."/>
            <person name="Goker M."/>
            <person name="Bristow J."/>
            <person name="Eisen J.A."/>
            <person name="Markowitz V."/>
            <person name="Hugenholtz P."/>
            <person name="Kyrpides N.C."/>
            <person name="Klenk H.P."/>
            <person name="Detter J.C."/>
        </authorList>
    </citation>
    <scope>NUCLEOTIDE SEQUENCE [LARGE SCALE GENOMIC DNA]</scope>
    <source>
        <strain evidence="3">ATCC 43812 / DSM 4252 / R-10</strain>
    </source>
</reference>
<dbReference type="eggNOG" id="COG0760">
    <property type="taxonomic scope" value="Bacteria"/>
</dbReference>
<protein>
    <recommendedName>
        <fullName evidence="4">PpiC domain-containing protein</fullName>
    </recommendedName>
</protein>
<dbReference type="AlphaFoldDB" id="D0ME44"/>
<gene>
    <name evidence="2" type="ordered locus">Rmar_0364</name>
</gene>
<dbReference type="STRING" id="518766.Rmar_0364"/>
<proteinExistence type="predicted"/>
<evidence type="ECO:0008006" key="4">
    <source>
        <dbReference type="Google" id="ProtNLM"/>
    </source>
</evidence>
<feature type="signal peptide" evidence="1">
    <location>
        <begin position="1"/>
        <end position="21"/>
    </location>
</feature>
<keyword evidence="1" id="KW-0732">Signal</keyword>
<evidence type="ECO:0000313" key="3">
    <source>
        <dbReference type="Proteomes" id="UP000002221"/>
    </source>
</evidence>